<evidence type="ECO:0000256" key="1">
    <source>
        <dbReference type="SAM" id="Phobius"/>
    </source>
</evidence>
<keyword evidence="1" id="KW-0472">Membrane</keyword>
<reference evidence="2 3" key="1">
    <citation type="submission" date="2017-01" db="EMBL/GenBank/DDBJ databases">
        <title>Novel large sulfur bacteria in the metagenomes of groundwater-fed chemosynthetic microbial mats in the Lake Huron basin.</title>
        <authorList>
            <person name="Sharrar A.M."/>
            <person name="Flood B.E."/>
            <person name="Bailey J.V."/>
            <person name="Jones D.S."/>
            <person name="Biddanda B."/>
            <person name="Ruberg S.A."/>
            <person name="Marcus D.N."/>
            <person name="Dick G.J."/>
        </authorList>
    </citation>
    <scope>NUCLEOTIDE SEQUENCE [LARGE SCALE GENOMIC DNA]</scope>
    <source>
        <strain evidence="2">A8</strain>
    </source>
</reference>
<keyword evidence="1" id="KW-1133">Transmembrane helix</keyword>
<dbReference type="Proteomes" id="UP000192491">
    <property type="component" value="Unassembled WGS sequence"/>
</dbReference>
<evidence type="ECO:0000313" key="3">
    <source>
        <dbReference type="Proteomes" id="UP000192491"/>
    </source>
</evidence>
<sequence length="202" mass="22699">MLNNASLRQHHTLLAWGLLVLAVVVGVFLIIIPTVQKSLALTEQVETGYQQLSRFRQIANATPEFMAEYERVQQNGLDKLFYPAGMTSAQVAKELQKNLTTVITRDNGVLVSSEVLDEQQTAEEGQEKSVYQRVMVKAVFQSSPALLREVLHQAYRARPLMFVESLDVKPLDGEEGKNQVVKAEVQISTYWRGGEVQHETVD</sequence>
<feature type="transmembrane region" description="Helical" evidence="1">
    <location>
        <begin position="12"/>
        <end position="32"/>
    </location>
</feature>
<proteinExistence type="predicted"/>
<dbReference type="Pfam" id="PF10741">
    <property type="entry name" value="T2SSM_b"/>
    <property type="match status" value="1"/>
</dbReference>
<keyword evidence="1" id="KW-0812">Transmembrane</keyword>
<comment type="caution">
    <text evidence="2">The sequence shown here is derived from an EMBL/GenBank/DDBJ whole genome shotgun (WGS) entry which is preliminary data.</text>
</comment>
<gene>
    <name evidence="2" type="ORF">BWK73_54180</name>
</gene>
<evidence type="ECO:0000313" key="2">
    <source>
        <dbReference type="EMBL" id="OQW97527.1"/>
    </source>
</evidence>
<dbReference type="AlphaFoldDB" id="A0A1Y1Q6N8"/>
<organism evidence="2 3">
    <name type="scientific">Thiothrix lacustris</name>
    <dbReference type="NCBI Taxonomy" id="525917"/>
    <lineage>
        <taxon>Bacteria</taxon>
        <taxon>Pseudomonadati</taxon>
        <taxon>Pseudomonadota</taxon>
        <taxon>Gammaproteobacteria</taxon>
        <taxon>Thiotrichales</taxon>
        <taxon>Thiotrichaceae</taxon>
        <taxon>Thiothrix</taxon>
    </lineage>
</organism>
<accession>A0A1Y1Q6N8</accession>
<dbReference type="EMBL" id="MTEJ01000801">
    <property type="protein sequence ID" value="OQW97527.1"/>
    <property type="molecule type" value="Genomic_DNA"/>
</dbReference>
<name>A0A1Y1Q6N8_9GAMM</name>
<protein>
    <submittedName>
        <fullName evidence="2">General secretion pathway protein GspM</fullName>
    </submittedName>
</protein>
<dbReference type="NCBIfam" id="NF040576">
    <property type="entry name" value="T2SS_GspM_XpsM"/>
    <property type="match status" value="1"/>
</dbReference>
<dbReference type="InterPro" id="IPR034756">
    <property type="entry name" value="T2SSM_b"/>
</dbReference>
<dbReference type="STRING" id="1123401.GCA_000621325_01708"/>